<evidence type="ECO:0000313" key="1">
    <source>
        <dbReference type="EMBL" id="MCI10456.1"/>
    </source>
</evidence>
<feature type="non-terminal residue" evidence="1">
    <location>
        <position position="1"/>
    </location>
</feature>
<keyword evidence="2" id="KW-1185">Reference proteome</keyword>
<sequence length="89" mass="9989">HPLINYGYDHRAVSTCHGILCVGINQSSALLCNPSIRKFKELPPLDNSAGVIVSLDLEKESYQDLLQPLYDKAYFPHYDLGVFLLIVLD</sequence>
<evidence type="ECO:0000313" key="2">
    <source>
        <dbReference type="Proteomes" id="UP000265520"/>
    </source>
</evidence>
<comment type="caution">
    <text evidence="1">The sequence shown here is derived from an EMBL/GenBank/DDBJ whole genome shotgun (WGS) entry which is preliminary data.</text>
</comment>
<dbReference type="AlphaFoldDB" id="A0A392PGM1"/>
<reference evidence="1 2" key="1">
    <citation type="journal article" date="2018" name="Front. Plant Sci.">
        <title>Red Clover (Trifolium pratense) and Zigzag Clover (T. medium) - A Picture of Genomic Similarities and Differences.</title>
        <authorList>
            <person name="Dluhosova J."/>
            <person name="Istvanek J."/>
            <person name="Nedelnik J."/>
            <person name="Repkova J."/>
        </authorList>
    </citation>
    <scope>NUCLEOTIDE SEQUENCE [LARGE SCALE GENOMIC DNA]</scope>
    <source>
        <strain evidence="2">cv. 10/8</strain>
        <tissue evidence="1">Leaf</tissue>
    </source>
</reference>
<proteinExistence type="predicted"/>
<accession>A0A392PGM1</accession>
<organism evidence="1 2">
    <name type="scientific">Trifolium medium</name>
    <dbReference type="NCBI Taxonomy" id="97028"/>
    <lineage>
        <taxon>Eukaryota</taxon>
        <taxon>Viridiplantae</taxon>
        <taxon>Streptophyta</taxon>
        <taxon>Embryophyta</taxon>
        <taxon>Tracheophyta</taxon>
        <taxon>Spermatophyta</taxon>
        <taxon>Magnoliopsida</taxon>
        <taxon>eudicotyledons</taxon>
        <taxon>Gunneridae</taxon>
        <taxon>Pentapetalae</taxon>
        <taxon>rosids</taxon>
        <taxon>fabids</taxon>
        <taxon>Fabales</taxon>
        <taxon>Fabaceae</taxon>
        <taxon>Papilionoideae</taxon>
        <taxon>50 kb inversion clade</taxon>
        <taxon>NPAAA clade</taxon>
        <taxon>Hologalegina</taxon>
        <taxon>IRL clade</taxon>
        <taxon>Trifolieae</taxon>
        <taxon>Trifolium</taxon>
    </lineage>
</organism>
<name>A0A392PGM1_9FABA</name>
<dbReference type="Proteomes" id="UP000265520">
    <property type="component" value="Unassembled WGS sequence"/>
</dbReference>
<dbReference type="EMBL" id="LXQA010076306">
    <property type="protein sequence ID" value="MCI10456.1"/>
    <property type="molecule type" value="Genomic_DNA"/>
</dbReference>
<protein>
    <submittedName>
        <fullName evidence="1">F-box protein</fullName>
    </submittedName>
</protein>